<sequence length="160" mass="18318">KKKKGIRGHGFGKKNGQMKEDVQTQLQLQMQTTTATTAATAIATTTPQSALGRLNDKRKRESDLEDIMETARQLTENLKQVKESNERRMGTIKGMLDAWKEFQKKTQLKGKELPAELREQDEVVKQIESFVNKRQDLLNLLITLQQGFEDQSKELAKKME</sequence>
<evidence type="ECO:0000313" key="4">
    <source>
        <dbReference type="Proteomes" id="UP000023152"/>
    </source>
</evidence>
<protein>
    <submittedName>
        <fullName evidence="3">Uncharacterized protein</fullName>
    </submittedName>
</protein>
<feature type="compositionally biased region" description="Basic residues" evidence="2">
    <location>
        <begin position="1"/>
        <end position="12"/>
    </location>
</feature>
<dbReference type="Proteomes" id="UP000023152">
    <property type="component" value="Unassembled WGS sequence"/>
</dbReference>
<organism evidence="3 4">
    <name type="scientific">Reticulomyxa filosa</name>
    <dbReference type="NCBI Taxonomy" id="46433"/>
    <lineage>
        <taxon>Eukaryota</taxon>
        <taxon>Sar</taxon>
        <taxon>Rhizaria</taxon>
        <taxon>Retaria</taxon>
        <taxon>Foraminifera</taxon>
        <taxon>Monothalamids</taxon>
        <taxon>Reticulomyxidae</taxon>
        <taxon>Reticulomyxa</taxon>
    </lineage>
</organism>
<dbReference type="AlphaFoldDB" id="X6LQP1"/>
<feature type="non-terminal residue" evidence="3">
    <location>
        <position position="160"/>
    </location>
</feature>
<feature type="non-terminal residue" evidence="3">
    <location>
        <position position="1"/>
    </location>
</feature>
<proteinExistence type="predicted"/>
<evidence type="ECO:0000256" key="1">
    <source>
        <dbReference type="SAM" id="Coils"/>
    </source>
</evidence>
<gene>
    <name evidence="3" type="ORF">RFI_33478</name>
</gene>
<reference evidence="3 4" key="1">
    <citation type="journal article" date="2013" name="Curr. Biol.">
        <title>The Genome of the Foraminiferan Reticulomyxa filosa.</title>
        <authorList>
            <person name="Glockner G."/>
            <person name="Hulsmann N."/>
            <person name="Schleicher M."/>
            <person name="Noegel A.A."/>
            <person name="Eichinger L."/>
            <person name="Gallinger C."/>
            <person name="Pawlowski J."/>
            <person name="Sierra R."/>
            <person name="Euteneuer U."/>
            <person name="Pillet L."/>
            <person name="Moustafa A."/>
            <person name="Platzer M."/>
            <person name="Groth M."/>
            <person name="Szafranski K."/>
            <person name="Schliwa M."/>
        </authorList>
    </citation>
    <scope>NUCLEOTIDE SEQUENCE [LARGE SCALE GENOMIC DNA]</scope>
</reference>
<feature type="coiled-coil region" evidence="1">
    <location>
        <begin position="57"/>
        <end position="84"/>
    </location>
</feature>
<accession>X6LQP1</accession>
<feature type="region of interest" description="Disordered" evidence="2">
    <location>
        <begin position="1"/>
        <end position="20"/>
    </location>
</feature>
<comment type="caution">
    <text evidence="3">The sequence shown here is derived from an EMBL/GenBank/DDBJ whole genome shotgun (WGS) entry which is preliminary data.</text>
</comment>
<evidence type="ECO:0000256" key="2">
    <source>
        <dbReference type="SAM" id="MobiDB-lite"/>
    </source>
</evidence>
<name>X6LQP1_RETFI</name>
<evidence type="ECO:0000313" key="3">
    <source>
        <dbReference type="EMBL" id="ETO03924.1"/>
    </source>
</evidence>
<keyword evidence="4" id="KW-1185">Reference proteome</keyword>
<dbReference type="EMBL" id="ASPP01031297">
    <property type="protein sequence ID" value="ETO03924.1"/>
    <property type="molecule type" value="Genomic_DNA"/>
</dbReference>
<keyword evidence="1" id="KW-0175">Coiled coil</keyword>